<dbReference type="InterPro" id="IPR004045">
    <property type="entry name" value="Glutathione_S-Trfase_N"/>
</dbReference>
<feature type="domain" description="GST C-terminal" evidence="2">
    <location>
        <begin position="85"/>
        <end position="216"/>
    </location>
</feature>
<dbReference type="InterPro" id="IPR010987">
    <property type="entry name" value="Glutathione-S-Trfase_C-like"/>
</dbReference>
<reference evidence="3" key="1">
    <citation type="submission" date="2018-05" db="EMBL/GenBank/DDBJ databases">
        <authorList>
            <person name="Lanie J.A."/>
            <person name="Ng W.-L."/>
            <person name="Kazmierczak K.M."/>
            <person name="Andrzejewski T.M."/>
            <person name="Davidsen T.M."/>
            <person name="Wayne K.J."/>
            <person name="Tettelin H."/>
            <person name="Glass J.I."/>
            <person name="Rusch D."/>
            <person name="Podicherti R."/>
            <person name="Tsui H.-C.T."/>
            <person name="Winkler M.E."/>
        </authorList>
    </citation>
    <scope>NUCLEOTIDE SEQUENCE</scope>
</reference>
<dbReference type="PANTHER" id="PTHR11571">
    <property type="entry name" value="GLUTATHIONE S-TRANSFERASE"/>
    <property type="match status" value="1"/>
</dbReference>
<dbReference type="InterPro" id="IPR050213">
    <property type="entry name" value="GST_superfamily"/>
</dbReference>
<evidence type="ECO:0000259" key="2">
    <source>
        <dbReference type="PROSITE" id="PS50405"/>
    </source>
</evidence>
<evidence type="ECO:0000259" key="1">
    <source>
        <dbReference type="PROSITE" id="PS50404"/>
    </source>
</evidence>
<dbReference type="InterPro" id="IPR036282">
    <property type="entry name" value="Glutathione-S-Trfase_C_sf"/>
</dbReference>
<dbReference type="InterPro" id="IPR040079">
    <property type="entry name" value="Glutathione_S-Trfase"/>
</dbReference>
<gene>
    <name evidence="3" type="ORF">METZ01_LOCUS304137</name>
</gene>
<dbReference type="InterPro" id="IPR004046">
    <property type="entry name" value="GST_C"/>
</dbReference>
<dbReference type="Gene3D" id="1.20.1050.10">
    <property type="match status" value="1"/>
</dbReference>
<dbReference type="SUPFAM" id="SSF47616">
    <property type="entry name" value="GST C-terminal domain-like"/>
    <property type="match status" value="1"/>
</dbReference>
<dbReference type="GO" id="GO:0004364">
    <property type="term" value="F:glutathione transferase activity"/>
    <property type="evidence" value="ECO:0007669"/>
    <property type="project" value="TreeGrafter"/>
</dbReference>
<dbReference type="EMBL" id="UINC01095304">
    <property type="protein sequence ID" value="SVC51283.1"/>
    <property type="molecule type" value="Genomic_DNA"/>
</dbReference>
<dbReference type="Pfam" id="PF14497">
    <property type="entry name" value="GST_C_3"/>
    <property type="match status" value="1"/>
</dbReference>
<dbReference type="Gene3D" id="3.40.30.10">
    <property type="entry name" value="Glutaredoxin"/>
    <property type="match status" value="1"/>
</dbReference>
<protein>
    <recommendedName>
        <fullName evidence="4">GST N-terminal domain-containing protein</fullName>
    </recommendedName>
</protein>
<sequence length="228" mass="25739">MADLKLVYFKMRALAEAPQLMLHYSGTPYSYEMAWDYFGQPWSEVKSSVLYRQLPLLVVNESTEIFQSGAITRFLAGLLGLKPDDALLLAEVDALYEASQELFSPLNPTINFAVGEKFLSMRSNLIEQLAPRFEDFERILGSQPTTPFFFGKTPFYCDFGVYHHVNLALNLDNKLLDSYPFLSEFLSNVERLDGVKEYLDSRPELIGVGSEPQLVIDGVARSTGIVNE</sequence>
<evidence type="ECO:0000313" key="3">
    <source>
        <dbReference type="EMBL" id="SVC51283.1"/>
    </source>
</evidence>
<dbReference type="SUPFAM" id="SSF52833">
    <property type="entry name" value="Thioredoxin-like"/>
    <property type="match status" value="1"/>
</dbReference>
<dbReference type="SFLD" id="SFLDS00019">
    <property type="entry name" value="Glutathione_Transferase_(cytos"/>
    <property type="match status" value="1"/>
</dbReference>
<organism evidence="3">
    <name type="scientific">marine metagenome</name>
    <dbReference type="NCBI Taxonomy" id="408172"/>
    <lineage>
        <taxon>unclassified sequences</taxon>
        <taxon>metagenomes</taxon>
        <taxon>ecological metagenomes</taxon>
    </lineage>
</organism>
<accession>A0A382MQM5</accession>
<evidence type="ECO:0008006" key="4">
    <source>
        <dbReference type="Google" id="ProtNLM"/>
    </source>
</evidence>
<feature type="domain" description="GST N-terminal" evidence="1">
    <location>
        <begin position="2"/>
        <end position="83"/>
    </location>
</feature>
<dbReference type="InterPro" id="IPR036249">
    <property type="entry name" value="Thioredoxin-like_sf"/>
</dbReference>
<dbReference type="PROSITE" id="PS50404">
    <property type="entry name" value="GST_NTER"/>
    <property type="match status" value="1"/>
</dbReference>
<dbReference type="AlphaFoldDB" id="A0A382MQM5"/>
<proteinExistence type="predicted"/>
<dbReference type="GO" id="GO:0006749">
    <property type="term" value="P:glutathione metabolic process"/>
    <property type="evidence" value="ECO:0007669"/>
    <property type="project" value="TreeGrafter"/>
</dbReference>
<name>A0A382MQM5_9ZZZZ</name>
<dbReference type="PROSITE" id="PS50405">
    <property type="entry name" value="GST_CTER"/>
    <property type="match status" value="1"/>
</dbReference>